<dbReference type="InterPro" id="IPR007627">
    <property type="entry name" value="RNA_pol_sigma70_r2"/>
</dbReference>
<dbReference type="GO" id="GO:0003700">
    <property type="term" value="F:DNA-binding transcription factor activity"/>
    <property type="evidence" value="ECO:0007669"/>
    <property type="project" value="InterPro"/>
</dbReference>
<evidence type="ECO:0000259" key="1">
    <source>
        <dbReference type="Pfam" id="PF04542"/>
    </source>
</evidence>
<sequence>MTKDVLQKYTDYELCSLIQQKNKSGFDLLYDQYCCLLYGLALKSVRSPEAAVEIVTITFENAWKTIHLYNHRKMKLSVWLVIVFINSTKKYLSSKNIAYTYNPKNFPSFIFDVVQDKAS</sequence>
<dbReference type="RefSeq" id="WP_162086735.1">
    <property type="nucleotide sequence ID" value="NZ_CAJIMS010000001.1"/>
</dbReference>
<dbReference type="EMBL" id="CAJIMS010000001">
    <property type="protein sequence ID" value="CAD7797488.1"/>
    <property type="molecule type" value="Genomic_DNA"/>
</dbReference>
<reference evidence="2" key="1">
    <citation type="submission" date="2020-12" db="EMBL/GenBank/DDBJ databases">
        <authorList>
            <person name="Rodrigo-Torres L."/>
            <person name="Arahal R. D."/>
            <person name="Lucena T."/>
        </authorList>
    </citation>
    <scope>NUCLEOTIDE SEQUENCE</scope>
    <source>
        <strain evidence="2">CECT 9390</strain>
    </source>
</reference>
<organism evidence="2 3">
    <name type="scientific">Chryseobacterium aquaeductus</name>
    <dbReference type="NCBI Taxonomy" id="2675056"/>
    <lineage>
        <taxon>Bacteria</taxon>
        <taxon>Pseudomonadati</taxon>
        <taxon>Bacteroidota</taxon>
        <taxon>Flavobacteriia</taxon>
        <taxon>Flavobacteriales</taxon>
        <taxon>Weeksellaceae</taxon>
        <taxon>Chryseobacterium group</taxon>
        <taxon>Chryseobacterium</taxon>
    </lineage>
</organism>
<dbReference type="Gene3D" id="1.10.1740.10">
    <property type="match status" value="1"/>
</dbReference>
<accession>A0A9N8ME48</accession>
<dbReference type="InterPro" id="IPR013325">
    <property type="entry name" value="RNA_pol_sigma_r2"/>
</dbReference>
<keyword evidence="3" id="KW-1185">Reference proteome</keyword>
<gene>
    <name evidence="2" type="ORF">CHRY9390_00177</name>
</gene>
<dbReference type="Proteomes" id="UP000662618">
    <property type="component" value="Unassembled WGS sequence"/>
</dbReference>
<dbReference type="Pfam" id="PF04542">
    <property type="entry name" value="Sigma70_r2"/>
    <property type="match status" value="1"/>
</dbReference>
<evidence type="ECO:0000313" key="2">
    <source>
        <dbReference type="EMBL" id="CAD7797488.1"/>
    </source>
</evidence>
<name>A0A9N8ME48_9FLAO</name>
<dbReference type="GO" id="GO:0006352">
    <property type="term" value="P:DNA-templated transcription initiation"/>
    <property type="evidence" value="ECO:0007669"/>
    <property type="project" value="InterPro"/>
</dbReference>
<feature type="domain" description="RNA polymerase sigma-70 region 2" evidence="1">
    <location>
        <begin position="29"/>
        <end position="95"/>
    </location>
</feature>
<dbReference type="AlphaFoldDB" id="A0A9N8ME48"/>
<dbReference type="SUPFAM" id="SSF88946">
    <property type="entry name" value="Sigma2 domain of RNA polymerase sigma factors"/>
    <property type="match status" value="1"/>
</dbReference>
<protein>
    <recommendedName>
        <fullName evidence="1">RNA polymerase sigma-70 region 2 domain-containing protein</fullName>
    </recommendedName>
</protein>
<comment type="caution">
    <text evidence="2">The sequence shown here is derived from an EMBL/GenBank/DDBJ whole genome shotgun (WGS) entry which is preliminary data.</text>
</comment>
<evidence type="ECO:0000313" key="3">
    <source>
        <dbReference type="Proteomes" id="UP000662618"/>
    </source>
</evidence>
<proteinExistence type="predicted"/>